<dbReference type="EMBL" id="LSBJ02000004">
    <property type="protein sequence ID" value="OAQ65912.1"/>
    <property type="molecule type" value="Genomic_DNA"/>
</dbReference>
<evidence type="ECO:0000313" key="2">
    <source>
        <dbReference type="Proteomes" id="UP000078397"/>
    </source>
</evidence>
<dbReference type="Proteomes" id="UP000078397">
    <property type="component" value="Unassembled WGS sequence"/>
</dbReference>
<comment type="caution">
    <text evidence="1">The sequence shown here is derived from an EMBL/GenBank/DDBJ whole genome shotgun (WGS) entry which is preliminary data.</text>
</comment>
<sequence length="290" mass="30343">MPTQSQYFGYSVTNIGPLTTAFTPAPSCATATPHVYIETQLGETRGLYGYPSCAPPKYEGCLPGGKELDRLNRELSANPHNGNLVYHSPGLRCPSGWKKVGSIHGGTKTPSKPSGVFTGITTATGSGGNPRPIPRLEAYAQVLGPSETMVWCCPKGFVANNDAACTSDLGPLSSFTYSQHCDVYLPSEDLLTVTSYQGTILSSPLIVVTAATTGISSSTYSIAPSETSGLVVVSNIPVVALVYRPEDRKGEPNSTAIPEVDDNASVALKPNLLSAVLGTVLAAWAIASNF</sequence>
<dbReference type="GeneID" id="28850373"/>
<accession>A0A179FK26</accession>
<dbReference type="KEGG" id="pchm:VFPPC_07539"/>
<dbReference type="AlphaFoldDB" id="A0A179FK26"/>
<evidence type="ECO:0000313" key="1">
    <source>
        <dbReference type="EMBL" id="OAQ65912.1"/>
    </source>
</evidence>
<proteinExistence type="predicted"/>
<name>A0A179FK26_METCM</name>
<reference evidence="1 2" key="1">
    <citation type="journal article" date="2016" name="PLoS Pathog.">
        <title>Biosynthesis of antibiotic leucinostatins in bio-control fungus Purpureocillium lilacinum and their inhibition on phytophthora revealed by genome mining.</title>
        <authorList>
            <person name="Wang G."/>
            <person name="Liu Z."/>
            <person name="Lin R."/>
            <person name="Li E."/>
            <person name="Mao Z."/>
            <person name="Ling J."/>
            <person name="Yang Y."/>
            <person name="Yin W.B."/>
            <person name="Xie B."/>
        </authorList>
    </citation>
    <scope>NUCLEOTIDE SEQUENCE [LARGE SCALE GENOMIC DNA]</scope>
    <source>
        <strain evidence="1">170</strain>
    </source>
</reference>
<dbReference type="OrthoDB" id="5429716at2759"/>
<keyword evidence="2" id="KW-1185">Reference proteome</keyword>
<dbReference type="RefSeq" id="XP_018142999.1">
    <property type="nucleotide sequence ID" value="XM_018286379.1"/>
</dbReference>
<organism evidence="1 2">
    <name type="scientific">Pochonia chlamydosporia 170</name>
    <dbReference type="NCBI Taxonomy" id="1380566"/>
    <lineage>
        <taxon>Eukaryota</taxon>
        <taxon>Fungi</taxon>
        <taxon>Dikarya</taxon>
        <taxon>Ascomycota</taxon>
        <taxon>Pezizomycotina</taxon>
        <taxon>Sordariomycetes</taxon>
        <taxon>Hypocreomycetidae</taxon>
        <taxon>Hypocreales</taxon>
        <taxon>Clavicipitaceae</taxon>
        <taxon>Pochonia</taxon>
    </lineage>
</organism>
<gene>
    <name evidence="1" type="ORF">VFPPC_07539</name>
</gene>
<protein>
    <submittedName>
        <fullName evidence="1">Uncharacterized protein</fullName>
    </submittedName>
</protein>